<dbReference type="PANTHER" id="PTHR47777:SF1">
    <property type="entry name" value="HOMEOBOX PROTEIN SEBOX"/>
    <property type="match status" value="1"/>
</dbReference>
<dbReference type="InterPro" id="IPR042223">
    <property type="entry name" value="SEBOX"/>
</dbReference>
<keyword evidence="6" id="KW-1185">Reference proteome</keyword>
<evidence type="ECO:0000256" key="1">
    <source>
        <dbReference type="PROSITE-ProRule" id="PRU00108"/>
    </source>
</evidence>
<accession>A0AAV6G1W9</accession>
<dbReference type="InterPro" id="IPR001356">
    <property type="entry name" value="HD"/>
</dbReference>
<feature type="DNA-binding region" description="Homeobox" evidence="1">
    <location>
        <begin position="3"/>
        <end position="39"/>
    </location>
</feature>
<dbReference type="EMBL" id="JADWDJ010000015">
    <property type="protein sequence ID" value="KAG5269119.1"/>
    <property type="molecule type" value="Genomic_DNA"/>
</dbReference>
<dbReference type="GO" id="GO:0005634">
    <property type="term" value="C:nucleus"/>
    <property type="evidence" value="ECO:0007669"/>
    <property type="project" value="UniProtKB-SubCell"/>
</dbReference>
<dbReference type="Proteomes" id="UP000823561">
    <property type="component" value="Chromosome 15"/>
</dbReference>
<dbReference type="PANTHER" id="PTHR47777">
    <property type="entry name" value="HOMEOBOX PROTEIN SEBOX"/>
    <property type="match status" value="1"/>
</dbReference>
<comment type="subcellular location">
    <subcellularLocation>
        <location evidence="1 2">Nucleus</location>
    </subcellularLocation>
</comment>
<dbReference type="CDD" id="cd00086">
    <property type="entry name" value="homeodomain"/>
    <property type="match status" value="1"/>
</dbReference>
<feature type="region of interest" description="Disordered" evidence="3">
    <location>
        <begin position="35"/>
        <end position="59"/>
    </location>
</feature>
<gene>
    <name evidence="5" type="ORF">AALO_G00198490</name>
</gene>
<evidence type="ECO:0000259" key="4">
    <source>
        <dbReference type="PROSITE" id="PS50071"/>
    </source>
</evidence>
<sequence length="108" mass="12614">MTPYPDITLRERLAALTRLPESKIQVWFQNRRARSIKSTKPTKRGQSSGISDIGTTRHTLCPSQRSDMLTFQRTRLFLHIHSKHIGMRARDRDIFLWAPKPPWDTSLT</sequence>
<dbReference type="GO" id="GO:0003677">
    <property type="term" value="F:DNA binding"/>
    <property type="evidence" value="ECO:0007669"/>
    <property type="project" value="UniProtKB-UniRule"/>
</dbReference>
<evidence type="ECO:0000256" key="2">
    <source>
        <dbReference type="RuleBase" id="RU000682"/>
    </source>
</evidence>
<evidence type="ECO:0000256" key="3">
    <source>
        <dbReference type="SAM" id="MobiDB-lite"/>
    </source>
</evidence>
<proteinExistence type="predicted"/>
<dbReference type="PROSITE" id="PS50071">
    <property type="entry name" value="HOMEOBOX_2"/>
    <property type="match status" value="1"/>
</dbReference>
<comment type="caution">
    <text evidence="5">The sequence shown here is derived from an EMBL/GenBank/DDBJ whole genome shotgun (WGS) entry which is preliminary data.</text>
</comment>
<dbReference type="Gene3D" id="1.10.10.60">
    <property type="entry name" value="Homeodomain-like"/>
    <property type="match status" value="1"/>
</dbReference>
<name>A0AAV6G1W9_9TELE</name>
<keyword evidence="1 2" id="KW-0238">DNA-binding</keyword>
<dbReference type="SUPFAM" id="SSF46689">
    <property type="entry name" value="Homeodomain-like"/>
    <property type="match status" value="1"/>
</dbReference>
<keyword evidence="1 2" id="KW-0371">Homeobox</keyword>
<feature type="compositionally biased region" description="Polar residues" evidence="3">
    <location>
        <begin position="44"/>
        <end position="59"/>
    </location>
</feature>
<feature type="domain" description="Homeobox" evidence="4">
    <location>
        <begin position="1"/>
        <end position="38"/>
    </location>
</feature>
<evidence type="ECO:0000313" key="6">
    <source>
        <dbReference type="Proteomes" id="UP000823561"/>
    </source>
</evidence>
<dbReference type="AlphaFoldDB" id="A0AAV6G1W9"/>
<evidence type="ECO:0000313" key="5">
    <source>
        <dbReference type="EMBL" id="KAG5269119.1"/>
    </source>
</evidence>
<keyword evidence="1 2" id="KW-0539">Nucleus</keyword>
<reference evidence="5" key="1">
    <citation type="submission" date="2020-10" db="EMBL/GenBank/DDBJ databases">
        <title>Chromosome-scale genome assembly of the Allis shad, Alosa alosa.</title>
        <authorList>
            <person name="Margot Z."/>
            <person name="Christophe K."/>
            <person name="Cabau C."/>
            <person name="Louis A."/>
            <person name="Berthelot C."/>
            <person name="Parey E."/>
            <person name="Roest Crollius H."/>
            <person name="Montfort J."/>
            <person name="Robinson-Rechavi M."/>
            <person name="Bucao C."/>
            <person name="Bouchez O."/>
            <person name="Gislard M."/>
            <person name="Lluch J."/>
            <person name="Milhes M."/>
            <person name="Lampietro C."/>
            <person name="Lopez Roques C."/>
            <person name="Donnadieu C."/>
            <person name="Braasch I."/>
            <person name="Desvignes T."/>
            <person name="Postlethwait J."/>
            <person name="Bobe J."/>
            <person name="Guiguen Y."/>
        </authorList>
    </citation>
    <scope>NUCLEOTIDE SEQUENCE</scope>
    <source>
        <strain evidence="5">M-15738</strain>
        <tissue evidence="5">Blood</tissue>
    </source>
</reference>
<protein>
    <recommendedName>
        <fullName evidence="4">Homeobox domain-containing protein</fullName>
    </recommendedName>
</protein>
<dbReference type="Pfam" id="PF00046">
    <property type="entry name" value="Homeodomain"/>
    <property type="match status" value="1"/>
</dbReference>
<dbReference type="InterPro" id="IPR009057">
    <property type="entry name" value="Homeodomain-like_sf"/>
</dbReference>
<organism evidence="5 6">
    <name type="scientific">Alosa alosa</name>
    <name type="common">allis shad</name>
    <dbReference type="NCBI Taxonomy" id="278164"/>
    <lineage>
        <taxon>Eukaryota</taxon>
        <taxon>Metazoa</taxon>
        <taxon>Chordata</taxon>
        <taxon>Craniata</taxon>
        <taxon>Vertebrata</taxon>
        <taxon>Euteleostomi</taxon>
        <taxon>Actinopterygii</taxon>
        <taxon>Neopterygii</taxon>
        <taxon>Teleostei</taxon>
        <taxon>Clupei</taxon>
        <taxon>Clupeiformes</taxon>
        <taxon>Clupeoidei</taxon>
        <taxon>Clupeidae</taxon>
        <taxon>Alosa</taxon>
    </lineage>
</organism>
<dbReference type="SMART" id="SM00389">
    <property type="entry name" value="HOX"/>
    <property type="match status" value="1"/>
</dbReference>